<gene>
    <name evidence="4" type="ORF">ATL39_3273</name>
</gene>
<dbReference type="Proteomes" id="UP000285120">
    <property type="component" value="Unassembled WGS sequence"/>
</dbReference>
<feature type="domain" description="Isochorismatase-like" evidence="3">
    <location>
        <begin position="14"/>
        <end position="178"/>
    </location>
</feature>
<dbReference type="SUPFAM" id="SSF52499">
    <property type="entry name" value="Isochorismatase-like hydrolases"/>
    <property type="match status" value="1"/>
</dbReference>
<keyword evidence="5" id="KW-1185">Reference proteome</keyword>
<dbReference type="Pfam" id="PF00857">
    <property type="entry name" value="Isochorismatase"/>
    <property type="match status" value="1"/>
</dbReference>
<accession>A0A419UW62</accession>
<evidence type="ECO:0000313" key="4">
    <source>
        <dbReference type="EMBL" id="RKD68810.1"/>
    </source>
</evidence>
<dbReference type="EMBL" id="RAPK01000012">
    <property type="protein sequence ID" value="RKD68810.1"/>
    <property type="molecule type" value="Genomic_DNA"/>
</dbReference>
<keyword evidence="2" id="KW-0378">Hydrolase</keyword>
<sequence>MGSDAPHIHKKSNTALLVIDMINDLEFPGGEDLLPYASKAADRINDLKQRANEQGIPVIYVNDNYGRWQSDFREIYEACADESKRGSDITKKMKPLDEDYFVLKPQFSAFFATPLELLLDHLETKNLIMTGVSGDKCIHFSANDAYMRAYNLYIPSDCMASDEEENNKLTLELMKNVNGADTTPSAELSLEEINRR</sequence>
<dbReference type="CDD" id="cd00431">
    <property type="entry name" value="cysteine_hydrolases"/>
    <property type="match status" value="1"/>
</dbReference>
<dbReference type="InterPro" id="IPR036380">
    <property type="entry name" value="Isochorismatase-like_sf"/>
</dbReference>
<dbReference type="OrthoDB" id="4305745at2"/>
<organism evidence="4 5">
    <name type="scientific">Sinobaca qinghaiensis</name>
    <dbReference type="NCBI Taxonomy" id="342944"/>
    <lineage>
        <taxon>Bacteria</taxon>
        <taxon>Bacillati</taxon>
        <taxon>Bacillota</taxon>
        <taxon>Bacilli</taxon>
        <taxon>Bacillales</taxon>
        <taxon>Sporolactobacillaceae</taxon>
        <taxon>Sinobaca</taxon>
    </lineage>
</organism>
<dbReference type="GO" id="GO:0016787">
    <property type="term" value="F:hydrolase activity"/>
    <property type="evidence" value="ECO:0007669"/>
    <property type="project" value="UniProtKB-KW"/>
</dbReference>
<protein>
    <submittedName>
        <fullName evidence="4">Nicotinamidase-related amidase</fullName>
    </submittedName>
</protein>
<evidence type="ECO:0000256" key="1">
    <source>
        <dbReference type="ARBA" id="ARBA00006336"/>
    </source>
</evidence>
<evidence type="ECO:0000313" key="5">
    <source>
        <dbReference type="Proteomes" id="UP000285120"/>
    </source>
</evidence>
<dbReference type="Gene3D" id="3.40.50.850">
    <property type="entry name" value="Isochorismatase-like"/>
    <property type="match status" value="1"/>
</dbReference>
<dbReference type="AlphaFoldDB" id="A0A419UW62"/>
<dbReference type="InterPro" id="IPR050272">
    <property type="entry name" value="Isochorismatase-like_hydrls"/>
</dbReference>
<proteinExistence type="inferred from homology"/>
<evidence type="ECO:0000256" key="2">
    <source>
        <dbReference type="ARBA" id="ARBA00022801"/>
    </source>
</evidence>
<name>A0A419UW62_9BACL</name>
<dbReference type="InterPro" id="IPR000868">
    <property type="entry name" value="Isochorismatase-like_dom"/>
</dbReference>
<evidence type="ECO:0000259" key="3">
    <source>
        <dbReference type="Pfam" id="PF00857"/>
    </source>
</evidence>
<comment type="caution">
    <text evidence="4">The sequence shown here is derived from an EMBL/GenBank/DDBJ whole genome shotgun (WGS) entry which is preliminary data.</text>
</comment>
<dbReference type="PANTHER" id="PTHR43540">
    <property type="entry name" value="PEROXYUREIDOACRYLATE/UREIDOACRYLATE AMIDOHYDROLASE-RELATED"/>
    <property type="match status" value="1"/>
</dbReference>
<dbReference type="RefSeq" id="WP_120194401.1">
    <property type="nucleotide sequence ID" value="NZ_RAPK01000012.1"/>
</dbReference>
<dbReference type="PANTHER" id="PTHR43540:SF6">
    <property type="entry name" value="ISOCHORISMATASE-LIKE DOMAIN-CONTAINING PROTEIN"/>
    <property type="match status" value="1"/>
</dbReference>
<comment type="similarity">
    <text evidence="1">Belongs to the isochorismatase family.</text>
</comment>
<reference evidence="4 5" key="1">
    <citation type="submission" date="2018-09" db="EMBL/GenBank/DDBJ databases">
        <title>Genomic Encyclopedia of Archaeal and Bacterial Type Strains, Phase II (KMG-II): from individual species to whole genera.</title>
        <authorList>
            <person name="Goeker M."/>
        </authorList>
    </citation>
    <scope>NUCLEOTIDE SEQUENCE [LARGE SCALE GENOMIC DNA]</scope>
    <source>
        <strain evidence="4 5">DSM 17008</strain>
    </source>
</reference>